<dbReference type="EMBL" id="JACRTP010000004">
    <property type="protein sequence ID" value="MBC8629093.1"/>
    <property type="molecule type" value="Genomic_DNA"/>
</dbReference>
<keyword evidence="1" id="KW-0472">Membrane</keyword>
<organism evidence="2 3">
    <name type="scientific">Blautia stercoris</name>
    <dbReference type="NCBI Taxonomy" id="871664"/>
    <lineage>
        <taxon>Bacteria</taxon>
        <taxon>Bacillati</taxon>
        <taxon>Bacillota</taxon>
        <taxon>Clostridia</taxon>
        <taxon>Lachnospirales</taxon>
        <taxon>Lachnospiraceae</taxon>
        <taxon>Blautia</taxon>
    </lineage>
</organism>
<evidence type="ECO:0008006" key="4">
    <source>
        <dbReference type="Google" id="ProtNLM"/>
    </source>
</evidence>
<dbReference type="PANTHER" id="PTHR37826:SF3">
    <property type="entry name" value="J DOMAIN-CONTAINING PROTEIN"/>
    <property type="match status" value="1"/>
</dbReference>
<dbReference type="Proteomes" id="UP000661649">
    <property type="component" value="Unassembled WGS sequence"/>
</dbReference>
<gene>
    <name evidence="2" type="ORF">H8712_10805</name>
</gene>
<dbReference type="PANTHER" id="PTHR37826">
    <property type="entry name" value="FLOTILLIN BAND_7_5 DOMAIN PROTEIN"/>
    <property type="match status" value="1"/>
</dbReference>
<evidence type="ECO:0000256" key="1">
    <source>
        <dbReference type="SAM" id="Phobius"/>
    </source>
</evidence>
<evidence type="ECO:0000313" key="2">
    <source>
        <dbReference type="EMBL" id="MBC8629093.1"/>
    </source>
</evidence>
<keyword evidence="3" id="KW-1185">Reference proteome</keyword>
<proteinExistence type="predicted"/>
<reference evidence="2 3" key="1">
    <citation type="submission" date="2020-08" db="EMBL/GenBank/DDBJ databases">
        <title>Genome public.</title>
        <authorList>
            <person name="Liu C."/>
            <person name="Sun Q."/>
        </authorList>
    </citation>
    <scope>NUCLEOTIDE SEQUENCE [LARGE SCALE GENOMIC DNA]</scope>
    <source>
        <strain evidence="2 3">3_YM_SP_D4_24.mj</strain>
    </source>
</reference>
<protein>
    <recommendedName>
        <fullName evidence="4">DNA-directed RNA polymerase subunit P</fullName>
    </recommendedName>
</protein>
<dbReference type="Gene3D" id="2.20.28.30">
    <property type="entry name" value="RNA polymerase ii, chain L"/>
    <property type="match status" value="2"/>
</dbReference>
<keyword evidence="1" id="KW-1133">Transmembrane helix</keyword>
<dbReference type="RefSeq" id="WP_022304237.1">
    <property type="nucleotide sequence ID" value="NZ_JACRTP010000004.1"/>
</dbReference>
<comment type="caution">
    <text evidence="2">The sequence shown here is derived from an EMBL/GenBank/DDBJ whole genome shotgun (WGS) entry which is preliminary data.</text>
</comment>
<keyword evidence="1" id="KW-0812">Transmembrane</keyword>
<name>A0ABR7PCD6_9FIRM</name>
<sequence length="364" mass="41118">MGNLQEYKCPCCGGAIEFNSKLQKMKCPYCDTEFEIETLQGYEKELQNEQSDDMTWETSAGSEWQEGEAEGLRVYTCKSCGGEIVADANTAATSCPYCNNPIVMTGQFEGSLRPDYVIPFKLDKKAAKEGLMKHLSGKRLLPKIFKDQNHIDEIKGVYVPFWLFDTDAEAHIRYRATKVRSWSDSEYDYTETKHYMIHRGGTVGFERIPVDGSSKMPDDLMESIEPFDFKEAVKFQMPYLAGYLADKYDVSEEESVGRANKRVKKSTEKAFASTVKGYSSVTTENSSIQLQNGKAKYALYPVWILNTTWKGEKYLFAMNGQTGKFVGNLPVDKAAAGRWTALLTVIFGALSYGIIWLFWLFGVL</sequence>
<accession>A0ABR7PCD6</accession>
<feature type="transmembrane region" description="Helical" evidence="1">
    <location>
        <begin position="339"/>
        <end position="361"/>
    </location>
</feature>
<evidence type="ECO:0000313" key="3">
    <source>
        <dbReference type="Proteomes" id="UP000661649"/>
    </source>
</evidence>